<dbReference type="EMBL" id="VCDI01000001">
    <property type="protein sequence ID" value="TLU73852.1"/>
    <property type="molecule type" value="Genomic_DNA"/>
</dbReference>
<gene>
    <name evidence="1" type="ORF">FE263_01035</name>
</gene>
<proteinExistence type="predicted"/>
<protein>
    <submittedName>
        <fullName evidence="1">Uncharacterized protein</fullName>
    </submittedName>
</protein>
<accession>A0A5R9J8E0</accession>
<evidence type="ECO:0000313" key="1">
    <source>
        <dbReference type="EMBL" id="TLU73852.1"/>
    </source>
</evidence>
<keyword evidence="2" id="KW-1185">Reference proteome</keyword>
<sequence length="87" mass="9491">MTPDRSAEDQALIDALTTRATTAEQALVQRDATMSKLRHDLRGILSPAMLMADRLSGSVDPIARRTAETLIKTIERADAALKATRQT</sequence>
<dbReference type="Proteomes" id="UP000305654">
    <property type="component" value="Unassembled WGS sequence"/>
</dbReference>
<evidence type="ECO:0000313" key="2">
    <source>
        <dbReference type="Proteomes" id="UP000305654"/>
    </source>
</evidence>
<comment type="caution">
    <text evidence="1">The sequence shown here is derived from an EMBL/GenBank/DDBJ whole genome shotgun (WGS) entry which is preliminary data.</text>
</comment>
<reference evidence="1 2" key="1">
    <citation type="submission" date="2019-05" db="EMBL/GenBank/DDBJ databases">
        <authorList>
            <person name="Pankratov T."/>
            <person name="Grouzdev D."/>
        </authorList>
    </citation>
    <scope>NUCLEOTIDE SEQUENCE [LARGE SCALE GENOMIC DNA]</scope>
    <source>
        <strain evidence="1 2">KEBCLARHB70R</strain>
    </source>
</reference>
<organism evidence="1 2">
    <name type="scientific">Lichenicoccus roseus</name>
    <dbReference type="NCBI Taxonomy" id="2683649"/>
    <lineage>
        <taxon>Bacteria</taxon>
        <taxon>Pseudomonadati</taxon>
        <taxon>Pseudomonadota</taxon>
        <taxon>Alphaproteobacteria</taxon>
        <taxon>Acetobacterales</taxon>
        <taxon>Acetobacteraceae</taxon>
        <taxon>Lichenicoccus</taxon>
    </lineage>
</organism>
<dbReference type="OrthoDB" id="7281751at2"/>
<name>A0A5R9J8E0_9PROT</name>
<dbReference type="RefSeq" id="WP_138324105.1">
    <property type="nucleotide sequence ID" value="NZ_VCDI01000001.1"/>
</dbReference>
<dbReference type="AlphaFoldDB" id="A0A5R9J8E0"/>